<accession>A0A0F6Z7V7</accession>
<keyword evidence="3" id="KW-1185">Reference proteome</keyword>
<name>A0A0F6Z7V7_9CORY</name>
<evidence type="ECO:0000256" key="1">
    <source>
        <dbReference type="SAM" id="SignalP"/>
    </source>
</evidence>
<dbReference type="PATRIC" id="fig|92706.3.peg.3130"/>
<protein>
    <submittedName>
        <fullName evidence="2">Uncharacterized protein</fullName>
    </submittedName>
</protein>
<evidence type="ECO:0000313" key="3">
    <source>
        <dbReference type="Proteomes" id="UP000034037"/>
    </source>
</evidence>
<feature type="signal peptide" evidence="1">
    <location>
        <begin position="1"/>
        <end position="23"/>
    </location>
</feature>
<keyword evidence="1" id="KW-0732">Signal</keyword>
<gene>
    <name evidence="2" type="ORF">YH66_14920</name>
</gene>
<sequence length="346" mass="37534">MKPKILWGGALLGIMGFCLSACADDDVEAAEALVEVFNQEAQDRDLGIHYWVGGVSSVIDGQTPDPSPDMSAIIFVESDLKESDMAEVSETLNLLEGQEQRTITEGLQFGFYVVTAMVNGTQVGMSSGADTGTDLEVVSQLLEKDIQRVSTDTNGSWVVDTAPCEVNDITCLEARTDDVATSVDQIAARPVTITVPDHEGQSWMELRVVPDTENPLSKNRLEEAVNLVKDINELGVKVSSLELGHQSQLSIHSPAGDEAILAAARQVADRARELPEWQKWMQQKFLEGEVIYGPVIHARSEKGIPAAADLWISSSSITPPRNEWERNLKGAVATWGGSQEGSVFIV</sequence>
<proteinExistence type="predicted"/>
<dbReference type="HOGENOM" id="CLU_800948_0_0_11"/>
<organism evidence="2 3">
    <name type="scientific">[Brevibacterium] flavum</name>
    <dbReference type="NCBI Taxonomy" id="92706"/>
    <lineage>
        <taxon>Bacteria</taxon>
        <taxon>Bacillati</taxon>
        <taxon>Actinomycetota</taxon>
        <taxon>Actinomycetes</taxon>
        <taxon>Mycobacteriales</taxon>
        <taxon>Corynebacteriaceae</taxon>
        <taxon>Corynebacterium</taxon>
    </lineage>
</organism>
<feature type="chain" id="PRO_5002513358" evidence="1">
    <location>
        <begin position="24"/>
        <end position="346"/>
    </location>
</feature>
<reference evidence="2 3" key="1">
    <citation type="submission" date="2015-04" db="EMBL/GenBank/DDBJ databases">
        <title>Complete Genome Sequence of Brevibacterium flavum ATCC 15168.</title>
        <authorList>
            <person name="Ahn J."/>
            <person name="Park G."/>
            <person name="Jeon W."/>
            <person name="Jang Y."/>
            <person name="Jang M."/>
            <person name="Lee H."/>
            <person name="Lee H."/>
        </authorList>
    </citation>
    <scope>NUCLEOTIDE SEQUENCE [LARGE SCALE GENOMIC DNA]</scope>
    <source>
        <strain evidence="2 3">ATCC 15168</strain>
    </source>
</reference>
<dbReference type="Proteomes" id="UP000034037">
    <property type="component" value="Chromosome"/>
</dbReference>
<dbReference type="EMBL" id="CP011309">
    <property type="protein sequence ID" value="AKF28722.1"/>
    <property type="molecule type" value="Genomic_DNA"/>
</dbReference>
<evidence type="ECO:0000313" key="2">
    <source>
        <dbReference type="EMBL" id="AKF28722.1"/>
    </source>
</evidence>
<dbReference type="RefSeq" id="WP_034983343.1">
    <property type="nucleotide sequence ID" value="NZ_CP011309.1"/>
</dbReference>
<dbReference type="AlphaFoldDB" id="A0A0F6Z7V7"/>